<dbReference type="EMBL" id="CAKXAJ010020540">
    <property type="protein sequence ID" value="CAH2223125.1"/>
    <property type="molecule type" value="Genomic_DNA"/>
</dbReference>
<keyword evidence="3" id="KW-1185">Reference proteome</keyword>
<evidence type="ECO:0000256" key="1">
    <source>
        <dbReference type="SAM" id="MobiDB-lite"/>
    </source>
</evidence>
<proteinExistence type="predicted"/>
<dbReference type="AlphaFoldDB" id="A0A8S4QZT6"/>
<organism evidence="2 3">
    <name type="scientific">Pararge aegeria aegeria</name>
    <dbReference type="NCBI Taxonomy" id="348720"/>
    <lineage>
        <taxon>Eukaryota</taxon>
        <taxon>Metazoa</taxon>
        <taxon>Ecdysozoa</taxon>
        <taxon>Arthropoda</taxon>
        <taxon>Hexapoda</taxon>
        <taxon>Insecta</taxon>
        <taxon>Pterygota</taxon>
        <taxon>Neoptera</taxon>
        <taxon>Endopterygota</taxon>
        <taxon>Lepidoptera</taxon>
        <taxon>Glossata</taxon>
        <taxon>Ditrysia</taxon>
        <taxon>Papilionoidea</taxon>
        <taxon>Nymphalidae</taxon>
        <taxon>Satyrinae</taxon>
        <taxon>Satyrini</taxon>
        <taxon>Parargina</taxon>
        <taxon>Pararge</taxon>
    </lineage>
</organism>
<name>A0A8S4QZT6_9NEOP</name>
<feature type="region of interest" description="Disordered" evidence="1">
    <location>
        <begin position="1"/>
        <end position="23"/>
    </location>
</feature>
<sequence>MLGGPEWGQRETTPPRDAPLPSFGFTQEQVACVCE</sequence>
<reference evidence="2" key="1">
    <citation type="submission" date="2022-03" db="EMBL/GenBank/DDBJ databases">
        <authorList>
            <person name="Lindestad O."/>
        </authorList>
    </citation>
    <scope>NUCLEOTIDE SEQUENCE</scope>
</reference>
<gene>
    <name evidence="2" type="primary">jg16786</name>
    <name evidence="2" type="ORF">PAEG_LOCUS6797</name>
</gene>
<protein>
    <submittedName>
        <fullName evidence="2">Jg16786 protein</fullName>
    </submittedName>
</protein>
<dbReference type="Proteomes" id="UP000838756">
    <property type="component" value="Unassembled WGS sequence"/>
</dbReference>
<dbReference type="OrthoDB" id="3501850at2759"/>
<evidence type="ECO:0000313" key="3">
    <source>
        <dbReference type="Proteomes" id="UP000838756"/>
    </source>
</evidence>
<comment type="caution">
    <text evidence="2">The sequence shown here is derived from an EMBL/GenBank/DDBJ whole genome shotgun (WGS) entry which is preliminary data.</text>
</comment>
<feature type="non-terminal residue" evidence="2">
    <location>
        <position position="35"/>
    </location>
</feature>
<accession>A0A8S4QZT6</accession>
<evidence type="ECO:0000313" key="2">
    <source>
        <dbReference type="EMBL" id="CAH2223125.1"/>
    </source>
</evidence>